<name>A0A1H7PH90_9BACT</name>
<dbReference type="STRING" id="573321.SAMN04488505_10279"/>
<dbReference type="EMBL" id="FOBB01000002">
    <property type="protein sequence ID" value="SEL34804.1"/>
    <property type="molecule type" value="Genomic_DNA"/>
</dbReference>
<evidence type="ECO:0000313" key="2">
    <source>
        <dbReference type="EMBL" id="SEL34804.1"/>
    </source>
</evidence>
<dbReference type="CDD" id="cd01399">
    <property type="entry name" value="GlcN6P_deaminase"/>
    <property type="match status" value="1"/>
</dbReference>
<dbReference type="GO" id="GO:0006046">
    <property type="term" value="P:N-acetylglucosamine catabolic process"/>
    <property type="evidence" value="ECO:0007669"/>
    <property type="project" value="TreeGrafter"/>
</dbReference>
<dbReference type="InterPro" id="IPR037171">
    <property type="entry name" value="NagB/RpiA_transferase-like"/>
</dbReference>
<feature type="domain" description="Glucosamine/galactosamine-6-phosphate isomerase" evidence="1">
    <location>
        <begin position="16"/>
        <end position="238"/>
    </location>
</feature>
<dbReference type="GO" id="GO:0019262">
    <property type="term" value="P:N-acetylneuraminate catabolic process"/>
    <property type="evidence" value="ECO:0007669"/>
    <property type="project" value="TreeGrafter"/>
</dbReference>
<evidence type="ECO:0000259" key="1">
    <source>
        <dbReference type="Pfam" id="PF01182"/>
    </source>
</evidence>
<dbReference type="GO" id="GO:0042802">
    <property type="term" value="F:identical protein binding"/>
    <property type="evidence" value="ECO:0007669"/>
    <property type="project" value="TreeGrafter"/>
</dbReference>
<sequence>MTELLAEQLKVQIYESRKAMGQAAAEMAAACIRELLQTQGTVNIIFAAAASQNEFLEALVQQDINWQQVQAFHMDEYTSLPEDDSRLFGIFLKERIFGKVPFKQVYYINGQAADRAAECERYAKLLQQYPVDITCMGIGENSHLAFNDPHVADFNDPQLVKIVDLDEACKQQQVNEGCFENTAQVPVDAFTLTIPALLKARYIFCMVPGTSKAEAVFHTLNDDISEEYPSTILRTHANAVLFLDKSSAERIVPAGTAR</sequence>
<dbReference type="GO" id="GO:0005737">
    <property type="term" value="C:cytoplasm"/>
    <property type="evidence" value="ECO:0007669"/>
    <property type="project" value="TreeGrafter"/>
</dbReference>
<organism evidence="2 3">
    <name type="scientific">Chitinophaga rupis</name>
    <dbReference type="NCBI Taxonomy" id="573321"/>
    <lineage>
        <taxon>Bacteria</taxon>
        <taxon>Pseudomonadati</taxon>
        <taxon>Bacteroidota</taxon>
        <taxon>Chitinophagia</taxon>
        <taxon>Chitinophagales</taxon>
        <taxon>Chitinophagaceae</taxon>
        <taxon>Chitinophaga</taxon>
    </lineage>
</organism>
<keyword evidence="3" id="KW-1185">Reference proteome</keyword>
<dbReference type="InterPro" id="IPR006148">
    <property type="entry name" value="Glc/Gal-6P_isomerase"/>
</dbReference>
<dbReference type="SUPFAM" id="SSF100950">
    <property type="entry name" value="NagB/RpiA/CoA transferase-like"/>
    <property type="match status" value="1"/>
</dbReference>
<dbReference type="GO" id="GO:0006043">
    <property type="term" value="P:glucosamine catabolic process"/>
    <property type="evidence" value="ECO:0007669"/>
    <property type="project" value="TreeGrafter"/>
</dbReference>
<dbReference type="GO" id="GO:0005975">
    <property type="term" value="P:carbohydrate metabolic process"/>
    <property type="evidence" value="ECO:0007669"/>
    <property type="project" value="InterPro"/>
</dbReference>
<accession>A0A1H7PH90</accession>
<dbReference type="GO" id="GO:0004342">
    <property type="term" value="F:glucosamine-6-phosphate deaminase activity"/>
    <property type="evidence" value="ECO:0007669"/>
    <property type="project" value="InterPro"/>
</dbReference>
<proteinExistence type="predicted"/>
<dbReference type="Pfam" id="PF01182">
    <property type="entry name" value="Glucosamine_iso"/>
    <property type="match status" value="1"/>
</dbReference>
<dbReference type="AlphaFoldDB" id="A0A1H7PH90"/>
<dbReference type="PANTHER" id="PTHR11280">
    <property type="entry name" value="GLUCOSAMINE-6-PHOSPHATE ISOMERASE"/>
    <property type="match status" value="1"/>
</dbReference>
<protein>
    <submittedName>
        <fullName evidence="2">Glucosamine-6-phosphate deaminase</fullName>
    </submittedName>
</protein>
<gene>
    <name evidence="2" type="ORF">SAMN04488505_10279</name>
</gene>
<dbReference type="InterPro" id="IPR004547">
    <property type="entry name" value="Glucosamine6P_isomerase"/>
</dbReference>
<dbReference type="Gene3D" id="3.40.50.1360">
    <property type="match status" value="1"/>
</dbReference>
<dbReference type="Proteomes" id="UP000198984">
    <property type="component" value="Unassembled WGS sequence"/>
</dbReference>
<reference evidence="2 3" key="1">
    <citation type="submission" date="2016-10" db="EMBL/GenBank/DDBJ databases">
        <authorList>
            <person name="de Groot N.N."/>
        </authorList>
    </citation>
    <scope>NUCLEOTIDE SEQUENCE [LARGE SCALE GENOMIC DNA]</scope>
    <source>
        <strain evidence="2 3">DSM 21039</strain>
    </source>
</reference>
<dbReference type="RefSeq" id="WP_202909177.1">
    <property type="nucleotide sequence ID" value="NZ_FOBB01000002.1"/>
</dbReference>
<evidence type="ECO:0000313" key="3">
    <source>
        <dbReference type="Proteomes" id="UP000198984"/>
    </source>
</evidence>
<dbReference type="PANTHER" id="PTHR11280:SF6">
    <property type="entry name" value="GLUCOSAMINE-6-PHOSPHATE ISOMERASE NAGB"/>
    <property type="match status" value="1"/>
</dbReference>